<protein>
    <submittedName>
        <fullName evidence="2">Uncharacterized protein</fullName>
    </submittedName>
</protein>
<dbReference type="EMBL" id="JAPFFF010000004">
    <property type="protein sequence ID" value="KAK8891449.1"/>
    <property type="molecule type" value="Genomic_DNA"/>
</dbReference>
<comment type="caution">
    <text evidence="2">The sequence shown here is derived from an EMBL/GenBank/DDBJ whole genome shotgun (WGS) entry which is preliminary data.</text>
</comment>
<organism evidence="2 3">
    <name type="scientific">Tritrichomonas musculus</name>
    <dbReference type="NCBI Taxonomy" id="1915356"/>
    <lineage>
        <taxon>Eukaryota</taxon>
        <taxon>Metamonada</taxon>
        <taxon>Parabasalia</taxon>
        <taxon>Tritrichomonadida</taxon>
        <taxon>Tritrichomonadidae</taxon>
        <taxon>Tritrichomonas</taxon>
    </lineage>
</organism>
<proteinExistence type="predicted"/>
<gene>
    <name evidence="2" type="ORF">M9Y10_028658</name>
</gene>
<dbReference type="Proteomes" id="UP001470230">
    <property type="component" value="Unassembled WGS sequence"/>
</dbReference>
<accession>A0ABR2KJZ7</accession>
<evidence type="ECO:0000256" key="1">
    <source>
        <dbReference type="SAM" id="Coils"/>
    </source>
</evidence>
<evidence type="ECO:0000313" key="2">
    <source>
        <dbReference type="EMBL" id="KAK8891449.1"/>
    </source>
</evidence>
<feature type="coiled-coil region" evidence="1">
    <location>
        <begin position="31"/>
        <end position="90"/>
    </location>
</feature>
<evidence type="ECO:0000313" key="3">
    <source>
        <dbReference type="Proteomes" id="UP001470230"/>
    </source>
</evidence>
<sequence length="106" mass="12189">MSQQGQGKLRNLSPATLGQMLSAELDHFLKVEQNIAQIAEVETNVEAARHEHLIANQIQFEDDTEELEELEKLDAEIARLEAVYEQKLNEQTYDYSYSYSNISENE</sequence>
<name>A0ABR2KJZ7_9EUKA</name>
<reference evidence="2 3" key="1">
    <citation type="submission" date="2024-04" db="EMBL/GenBank/DDBJ databases">
        <title>Tritrichomonas musculus Genome.</title>
        <authorList>
            <person name="Alves-Ferreira E."/>
            <person name="Grigg M."/>
            <person name="Lorenzi H."/>
            <person name="Galac M."/>
        </authorList>
    </citation>
    <scope>NUCLEOTIDE SEQUENCE [LARGE SCALE GENOMIC DNA]</scope>
    <source>
        <strain evidence="2 3">EAF2021</strain>
    </source>
</reference>
<keyword evidence="3" id="KW-1185">Reference proteome</keyword>
<keyword evidence="1" id="KW-0175">Coiled coil</keyword>